<dbReference type="GO" id="GO:0005968">
    <property type="term" value="C:Rab-protein geranylgeranyltransferase complex"/>
    <property type="evidence" value="ECO:0007669"/>
    <property type="project" value="TreeGrafter"/>
</dbReference>
<sequence>MDSPTHFDVLVLGTSLPNSIAAAALSKAGLTVLHVDEKDNYGGEHAALAPNDFSQDNLPPYARQYAIQLAPALVPAVGPLISAVVASGVSKYGAYKLLDALALFSDGEMKRVPGSKEDVFRATHIGLADKHRLMKFLLFAASDAEVTTDAPFAQYVREEFGLPDALADAVVYALAQCADATEPTGPALARVRAFIRSTGRYGNSPFLVAHYGGLGEIAQGFCRTAAVHGAVYILGRKLVSLTHDEKWRIELDGVPDVLTADVLLTNDTDAKEKTACLVALTDIVPHMDDSESSADDALLIFPPASIPTVVRGLVCGARSMSAPQGHWVVQLFYTSADPDPELLRPYLTTLLPSSQPFWEHTFINPSPSTSSSIALPSAENVVRIPREKGLGPATLGDWAAEAAERAFWEVVKLVKGEAGADDVVWFAQDETDEVAAADDDEGW</sequence>
<accession>A0A165AVX4</accession>
<keyword evidence="3" id="KW-1185">Reference proteome</keyword>
<dbReference type="Gene3D" id="1.10.405.10">
    <property type="entry name" value="Guanine Nucleotide Dissociation Inhibitor, domain 1"/>
    <property type="match status" value="1"/>
</dbReference>
<dbReference type="PRINTS" id="PR00891">
    <property type="entry name" value="RABGDIREP"/>
</dbReference>
<dbReference type="PANTHER" id="PTHR11787:SF4">
    <property type="entry name" value="CHM, RAB ESCORT PROTEIN 1"/>
    <property type="match status" value="1"/>
</dbReference>
<dbReference type="Gene3D" id="3.50.50.60">
    <property type="entry name" value="FAD/NAD(P)-binding domain"/>
    <property type="match status" value="1"/>
</dbReference>
<dbReference type="SUPFAM" id="SSF51905">
    <property type="entry name" value="FAD/NAD(P)-binding domain"/>
    <property type="match status" value="1"/>
</dbReference>
<dbReference type="GO" id="GO:0007264">
    <property type="term" value="P:small GTPase-mediated signal transduction"/>
    <property type="evidence" value="ECO:0007669"/>
    <property type="project" value="InterPro"/>
</dbReference>
<dbReference type="PANTHER" id="PTHR11787">
    <property type="entry name" value="RAB GDP-DISSOCIATION INHIBITOR"/>
    <property type="match status" value="1"/>
</dbReference>
<dbReference type="GO" id="GO:0016192">
    <property type="term" value="P:vesicle-mediated transport"/>
    <property type="evidence" value="ECO:0007669"/>
    <property type="project" value="TreeGrafter"/>
</dbReference>
<proteinExistence type="inferred from homology"/>
<protein>
    <submittedName>
        <fullName evidence="2">FAD/NAD(P)-binding domain-containing protein</fullName>
    </submittedName>
</protein>
<gene>
    <name evidence="2" type="ORF">EXIGLDRAFT_846533</name>
</gene>
<dbReference type="InParanoid" id="A0A165AVX4"/>
<dbReference type="OrthoDB" id="9446342at2759"/>
<dbReference type="FunCoup" id="A0A165AVX4">
    <property type="interactions" value="150"/>
</dbReference>
<dbReference type="Gene3D" id="3.30.519.10">
    <property type="entry name" value="Guanine Nucleotide Dissociation Inhibitor, domain 2"/>
    <property type="match status" value="1"/>
</dbReference>
<reference evidence="2 3" key="1">
    <citation type="journal article" date="2016" name="Mol. Biol. Evol.">
        <title>Comparative Genomics of Early-Diverging Mushroom-Forming Fungi Provides Insights into the Origins of Lignocellulose Decay Capabilities.</title>
        <authorList>
            <person name="Nagy L.G."/>
            <person name="Riley R."/>
            <person name="Tritt A."/>
            <person name="Adam C."/>
            <person name="Daum C."/>
            <person name="Floudas D."/>
            <person name="Sun H."/>
            <person name="Yadav J.S."/>
            <person name="Pangilinan J."/>
            <person name="Larsson K.H."/>
            <person name="Matsuura K."/>
            <person name="Barry K."/>
            <person name="Labutti K."/>
            <person name="Kuo R."/>
            <person name="Ohm R.A."/>
            <person name="Bhattacharya S.S."/>
            <person name="Shirouzu T."/>
            <person name="Yoshinaga Y."/>
            <person name="Martin F.M."/>
            <person name="Grigoriev I.V."/>
            <person name="Hibbett D.S."/>
        </authorList>
    </citation>
    <scope>NUCLEOTIDE SEQUENCE [LARGE SCALE GENOMIC DNA]</scope>
    <source>
        <strain evidence="2 3">HHB12029</strain>
    </source>
</reference>
<evidence type="ECO:0000256" key="1">
    <source>
        <dbReference type="ARBA" id="ARBA00005593"/>
    </source>
</evidence>
<name>A0A165AVX4_EXIGL</name>
<dbReference type="Proteomes" id="UP000077266">
    <property type="component" value="Unassembled WGS sequence"/>
</dbReference>
<dbReference type="InterPro" id="IPR018203">
    <property type="entry name" value="GDP_dissociation_inhibitor"/>
</dbReference>
<evidence type="ECO:0000313" key="3">
    <source>
        <dbReference type="Proteomes" id="UP000077266"/>
    </source>
</evidence>
<dbReference type="STRING" id="1314781.A0A165AVX4"/>
<dbReference type="EMBL" id="KV426616">
    <property type="protein sequence ID" value="KZV79454.1"/>
    <property type="molecule type" value="Genomic_DNA"/>
</dbReference>
<comment type="similarity">
    <text evidence="1">Belongs to the Rab GDI family.</text>
</comment>
<dbReference type="Pfam" id="PF00996">
    <property type="entry name" value="GDI"/>
    <property type="match status" value="1"/>
</dbReference>
<dbReference type="AlphaFoldDB" id="A0A165AVX4"/>
<evidence type="ECO:0000313" key="2">
    <source>
        <dbReference type="EMBL" id="KZV79454.1"/>
    </source>
</evidence>
<dbReference type="GO" id="GO:0005092">
    <property type="term" value="F:GDP-dissociation inhibitor activity"/>
    <property type="evidence" value="ECO:0007669"/>
    <property type="project" value="InterPro"/>
</dbReference>
<dbReference type="GO" id="GO:0005634">
    <property type="term" value="C:nucleus"/>
    <property type="evidence" value="ECO:0007669"/>
    <property type="project" value="TreeGrafter"/>
</dbReference>
<dbReference type="GO" id="GO:0005829">
    <property type="term" value="C:cytosol"/>
    <property type="evidence" value="ECO:0007669"/>
    <property type="project" value="TreeGrafter"/>
</dbReference>
<organism evidence="2 3">
    <name type="scientific">Exidia glandulosa HHB12029</name>
    <dbReference type="NCBI Taxonomy" id="1314781"/>
    <lineage>
        <taxon>Eukaryota</taxon>
        <taxon>Fungi</taxon>
        <taxon>Dikarya</taxon>
        <taxon>Basidiomycota</taxon>
        <taxon>Agaricomycotina</taxon>
        <taxon>Agaricomycetes</taxon>
        <taxon>Auriculariales</taxon>
        <taxon>Exidiaceae</taxon>
        <taxon>Exidia</taxon>
    </lineage>
</organism>
<dbReference type="InterPro" id="IPR036188">
    <property type="entry name" value="FAD/NAD-bd_sf"/>
</dbReference>